<keyword evidence="2" id="KW-1185">Reference proteome</keyword>
<sequence length="49" mass="5410">MNYRNQFKTVSTIGAGNHYCGLRILSRNFTNERAAVIPLLELVEAVTAG</sequence>
<dbReference type="RefSeq" id="XP_024572417.1">
    <property type="nucleotide sequence ID" value="XM_024730958.1"/>
</dbReference>
<evidence type="ECO:0000313" key="1">
    <source>
        <dbReference type="EMBL" id="CEG36048.1"/>
    </source>
</evidence>
<reference evidence="2" key="1">
    <citation type="submission" date="2014-09" db="EMBL/GenBank/DDBJ databases">
        <authorList>
            <person name="Sharma Rahul"/>
            <person name="Thines Marco"/>
        </authorList>
    </citation>
    <scope>NUCLEOTIDE SEQUENCE [LARGE SCALE GENOMIC DNA]</scope>
</reference>
<dbReference type="Proteomes" id="UP000054928">
    <property type="component" value="Unassembled WGS sequence"/>
</dbReference>
<dbReference type="EMBL" id="CCYD01000109">
    <property type="protein sequence ID" value="CEG36048.1"/>
    <property type="molecule type" value="Genomic_DNA"/>
</dbReference>
<dbReference type="GeneID" id="36395423"/>
<organism evidence="1 2">
    <name type="scientific">Plasmopara halstedii</name>
    <name type="common">Downy mildew of sunflower</name>
    <dbReference type="NCBI Taxonomy" id="4781"/>
    <lineage>
        <taxon>Eukaryota</taxon>
        <taxon>Sar</taxon>
        <taxon>Stramenopiles</taxon>
        <taxon>Oomycota</taxon>
        <taxon>Peronosporomycetes</taxon>
        <taxon>Peronosporales</taxon>
        <taxon>Peronosporaceae</taxon>
        <taxon>Plasmopara</taxon>
    </lineage>
</organism>
<protein>
    <submittedName>
        <fullName evidence="1">Uncharacterized protein</fullName>
    </submittedName>
</protein>
<evidence type="ECO:0000313" key="2">
    <source>
        <dbReference type="Proteomes" id="UP000054928"/>
    </source>
</evidence>
<proteinExistence type="predicted"/>
<accession>A0A0P1A6L9</accession>
<dbReference type="AlphaFoldDB" id="A0A0P1A6L9"/>
<name>A0A0P1A6L9_PLAHL</name>